<feature type="region of interest" description="Disordered" evidence="3">
    <location>
        <begin position="1"/>
        <end position="20"/>
    </location>
</feature>
<dbReference type="KEGG" id="ruv:EC9_50140"/>
<evidence type="ECO:0000256" key="3">
    <source>
        <dbReference type="SAM" id="MobiDB-lite"/>
    </source>
</evidence>
<evidence type="ECO:0000259" key="4">
    <source>
        <dbReference type="Pfam" id="PF00884"/>
    </source>
</evidence>
<dbReference type="EMBL" id="CP036261">
    <property type="protein sequence ID" value="QDS90797.1"/>
    <property type="molecule type" value="Genomic_DNA"/>
</dbReference>
<proteinExistence type="inferred from homology"/>
<dbReference type="Pfam" id="PF14707">
    <property type="entry name" value="Sulfatase_C"/>
    <property type="match status" value="1"/>
</dbReference>
<dbReference type="PANTHER" id="PTHR42693">
    <property type="entry name" value="ARYLSULFATASE FAMILY MEMBER"/>
    <property type="match status" value="1"/>
</dbReference>
<dbReference type="CDD" id="cd16026">
    <property type="entry name" value="GALNS_like"/>
    <property type="match status" value="1"/>
</dbReference>
<keyword evidence="6" id="KW-1185">Reference proteome</keyword>
<organism evidence="5 6">
    <name type="scientific">Rosistilla ulvae</name>
    <dbReference type="NCBI Taxonomy" id="1930277"/>
    <lineage>
        <taxon>Bacteria</taxon>
        <taxon>Pseudomonadati</taxon>
        <taxon>Planctomycetota</taxon>
        <taxon>Planctomycetia</taxon>
        <taxon>Pirellulales</taxon>
        <taxon>Pirellulaceae</taxon>
        <taxon>Rosistilla</taxon>
    </lineage>
</organism>
<keyword evidence="2 5" id="KW-0378">Hydrolase</keyword>
<dbReference type="Gene3D" id="3.40.720.10">
    <property type="entry name" value="Alkaline Phosphatase, subunit A"/>
    <property type="match status" value="1"/>
</dbReference>
<dbReference type="InterPro" id="IPR000917">
    <property type="entry name" value="Sulfatase_N"/>
</dbReference>
<feature type="compositionally biased region" description="Basic and acidic residues" evidence="3">
    <location>
        <begin position="488"/>
        <end position="497"/>
    </location>
</feature>
<dbReference type="AlphaFoldDB" id="A0A517M7N6"/>
<sequence length="512" mass="56581">MFSSLPSILSSGNRRRTRQSRAIAKCSPTIATPLILAICLLVGGASSQRVAAAERLPNVVVIFIDDMGYEDIGPFGADGIETPNLDAMAQQGRRFTDFVVSSAVCSASRAALITGCYNRRLGISGAFGPGSKVGLNPDEMTIAELCKQKDYATAIYGKWHLGHLKPFLPLQHGFDEYFGLPYSNDMWPYHPDVLHLPMEQRVKRWPHLPLIEGNETINSQVSGEDQAQLTTQYTERAVSFIERNKEKPFFLYVPHSMVHVPLYVSEKFKGRSKRGLFGDVVMEVDWSVGQINAALKKNGIEDDTLVIFTSDNGPWLSYGDHAGVTSLREGKGTMFEGGYRVPTLMKWPGKIPAGTTCDQLASTIDILPTVAHLIGAELPEHKIDGKDITPLMFEAEGQAKSPHEAFYCYYSGGELHAVRNDRWKLHFPHRYRTLAGKPGGTEGLPTNYQQTKIGLELFDLDNDVNETTNVIDQHPEVVAMLKQHAEAARSDLGDKLTKRPPTGARSPGRVDK</sequence>
<feature type="region of interest" description="Disordered" evidence="3">
    <location>
        <begin position="488"/>
        <end position="512"/>
    </location>
</feature>
<gene>
    <name evidence="5" type="primary">atsA_31</name>
    <name evidence="5" type="ORF">EC9_50140</name>
</gene>
<dbReference type="InterPro" id="IPR050738">
    <property type="entry name" value="Sulfatase"/>
</dbReference>
<dbReference type="OrthoDB" id="9783154at2"/>
<dbReference type="Pfam" id="PF00884">
    <property type="entry name" value="Sulfatase"/>
    <property type="match status" value="1"/>
</dbReference>
<evidence type="ECO:0000313" key="6">
    <source>
        <dbReference type="Proteomes" id="UP000319557"/>
    </source>
</evidence>
<feature type="compositionally biased region" description="Polar residues" evidence="3">
    <location>
        <begin position="1"/>
        <end position="12"/>
    </location>
</feature>
<dbReference type="EC" id="3.1.6.1" evidence="5"/>
<dbReference type="PANTHER" id="PTHR42693:SF53">
    <property type="entry name" value="ENDO-4-O-SULFATASE"/>
    <property type="match status" value="1"/>
</dbReference>
<protein>
    <submittedName>
        <fullName evidence="5">Arylsulfatase</fullName>
        <ecNumber evidence="5">3.1.6.1</ecNumber>
    </submittedName>
</protein>
<accession>A0A517M7N6</accession>
<evidence type="ECO:0000256" key="2">
    <source>
        <dbReference type="ARBA" id="ARBA00022801"/>
    </source>
</evidence>
<feature type="domain" description="Sulfatase N-terminal" evidence="4">
    <location>
        <begin position="57"/>
        <end position="375"/>
    </location>
</feature>
<dbReference type="RefSeq" id="WP_145348551.1">
    <property type="nucleotide sequence ID" value="NZ_CP036261.1"/>
</dbReference>
<evidence type="ECO:0000256" key="1">
    <source>
        <dbReference type="ARBA" id="ARBA00008779"/>
    </source>
</evidence>
<dbReference type="SUPFAM" id="SSF53649">
    <property type="entry name" value="Alkaline phosphatase-like"/>
    <property type="match status" value="1"/>
</dbReference>
<comment type="similarity">
    <text evidence="1">Belongs to the sulfatase family.</text>
</comment>
<name>A0A517M7N6_9BACT</name>
<dbReference type="GO" id="GO:0004065">
    <property type="term" value="F:arylsulfatase activity"/>
    <property type="evidence" value="ECO:0007669"/>
    <property type="project" value="UniProtKB-EC"/>
</dbReference>
<dbReference type="Proteomes" id="UP000319557">
    <property type="component" value="Chromosome"/>
</dbReference>
<dbReference type="Gene3D" id="3.30.1120.10">
    <property type="match status" value="1"/>
</dbReference>
<evidence type="ECO:0000313" key="5">
    <source>
        <dbReference type="EMBL" id="QDS90797.1"/>
    </source>
</evidence>
<dbReference type="InterPro" id="IPR017850">
    <property type="entry name" value="Alkaline_phosphatase_core_sf"/>
</dbReference>
<reference evidence="5 6" key="1">
    <citation type="submission" date="2019-02" db="EMBL/GenBank/DDBJ databases">
        <title>Deep-cultivation of Planctomycetes and their phenomic and genomic characterization uncovers novel biology.</title>
        <authorList>
            <person name="Wiegand S."/>
            <person name="Jogler M."/>
            <person name="Boedeker C."/>
            <person name="Pinto D."/>
            <person name="Vollmers J."/>
            <person name="Rivas-Marin E."/>
            <person name="Kohn T."/>
            <person name="Peeters S.H."/>
            <person name="Heuer A."/>
            <person name="Rast P."/>
            <person name="Oberbeckmann S."/>
            <person name="Bunk B."/>
            <person name="Jeske O."/>
            <person name="Meyerdierks A."/>
            <person name="Storesund J.E."/>
            <person name="Kallscheuer N."/>
            <person name="Luecker S."/>
            <person name="Lage O.M."/>
            <person name="Pohl T."/>
            <person name="Merkel B.J."/>
            <person name="Hornburger P."/>
            <person name="Mueller R.-W."/>
            <person name="Bruemmer F."/>
            <person name="Labrenz M."/>
            <person name="Spormann A.M."/>
            <person name="Op den Camp H."/>
            <person name="Overmann J."/>
            <person name="Amann R."/>
            <person name="Jetten M.S.M."/>
            <person name="Mascher T."/>
            <person name="Medema M.H."/>
            <person name="Devos D.P."/>
            <person name="Kaster A.-K."/>
            <person name="Ovreas L."/>
            <person name="Rohde M."/>
            <person name="Galperin M.Y."/>
            <person name="Jogler C."/>
        </authorList>
    </citation>
    <scope>NUCLEOTIDE SEQUENCE [LARGE SCALE GENOMIC DNA]</scope>
    <source>
        <strain evidence="5 6">EC9</strain>
    </source>
</reference>